<feature type="compositionally biased region" description="Pro residues" evidence="1">
    <location>
        <begin position="108"/>
        <end position="119"/>
    </location>
</feature>
<sequence length="261" mass="28100">VCGKLDTISGSLQRIKDGLNKHVTSLWNCINNINGTIKSHSKDIYGLKNSVQVFQTQITSIATDLQDLIKHQPGEGEEATQTTHVIPSLSEQPKEPQRPQKPTDTEPKPPSSKPEPPSPTGSIVIPLVPGRNGIIMEHGQAGPPGRIIQSGSGRPQGADGQKEMEMSKGFAGAPGYPKPTKEPKGPPTVDVFPESIGVTAIAALISFSAGLTRHSFDIGIVPFNHVLWLMMEIIITLLQVTCLESSQLPLRVDTWSLRSSL</sequence>
<feature type="region of interest" description="Disordered" evidence="1">
    <location>
        <begin position="74"/>
        <end position="127"/>
    </location>
</feature>
<keyword evidence="3" id="KW-1185">Reference proteome</keyword>
<proteinExistence type="predicted"/>
<feature type="non-terminal residue" evidence="2">
    <location>
        <position position="261"/>
    </location>
</feature>
<feature type="non-terminal residue" evidence="2">
    <location>
        <position position="1"/>
    </location>
</feature>
<protein>
    <submittedName>
        <fullName evidence="2">Uncharacterized protein</fullName>
    </submittedName>
</protein>
<dbReference type="Proteomes" id="UP001162483">
    <property type="component" value="Unassembled WGS sequence"/>
</dbReference>
<evidence type="ECO:0000313" key="3">
    <source>
        <dbReference type="Proteomes" id="UP001162483"/>
    </source>
</evidence>
<evidence type="ECO:0000256" key="1">
    <source>
        <dbReference type="SAM" id="MobiDB-lite"/>
    </source>
</evidence>
<comment type="caution">
    <text evidence="2">The sequence shown here is derived from an EMBL/GenBank/DDBJ whole genome shotgun (WGS) entry which is preliminary data.</text>
</comment>
<gene>
    <name evidence="2" type="ORF">SPARVUS_LOCUS13063380</name>
</gene>
<organism evidence="2 3">
    <name type="scientific">Staurois parvus</name>
    <dbReference type="NCBI Taxonomy" id="386267"/>
    <lineage>
        <taxon>Eukaryota</taxon>
        <taxon>Metazoa</taxon>
        <taxon>Chordata</taxon>
        <taxon>Craniata</taxon>
        <taxon>Vertebrata</taxon>
        <taxon>Euteleostomi</taxon>
        <taxon>Amphibia</taxon>
        <taxon>Batrachia</taxon>
        <taxon>Anura</taxon>
        <taxon>Neobatrachia</taxon>
        <taxon>Ranoidea</taxon>
        <taxon>Ranidae</taxon>
        <taxon>Staurois</taxon>
    </lineage>
</organism>
<feature type="compositionally biased region" description="Basic and acidic residues" evidence="1">
    <location>
        <begin position="92"/>
        <end position="107"/>
    </location>
</feature>
<dbReference type="EMBL" id="CATNWA010017638">
    <property type="protein sequence ID" value="CAI9602050.1"/>
    <property type="molecule type" value="Genomic_DNA"/>
</dbReference>
<name>A0ABN9FY55_9NEOB</name>
<accession>A0ABN9FY55</accession>
<evidence type="ECO:0000313" key="2">
    <source>
        <dbReference type="EMBL" id="CAI9602050.1"/>
    </source>
</evidence>
<reference evidence="2" key="1">
    <citation type="submission" date="2023-05" db="EMBL/GenBank/DDBJ databases">
        <authorList>
            <person name="Stuckert A."/>
        </authorList>
    </citation>
    <scope>NUCLEOTIDE SEQUENCE</scope>
</reference>